<reference evidence="2" key="1">
    <citation type="submission" date="2021-02" db="EMBL/GenBank/DDBJ databases">
        <authorList>
            <person name="Dougan E. K."/>
            <person name="Rhodes N."/>
            <person name="Thang M."/>
            <person name="Chan C."/>
        </authorList>
    </citation>
    <scope>NUCLEOTIDE SEQUENCE</scope>
</reference>
<dbReference type="Proteomes" id="UP000601435">
    <property type="component" value="Unassembled WGS sequence"/>
</dbReference>
<protein>
    <recommendedName>
        <fullName evidence="4">EF-hand domain-containing protein</fullName>
    </recommendedName>
</protein>
<evidence type="ECO:0000313" key="3">
    <source>
        <dbReference type="Proteomes" id="UP000601435"/>
    </source>
</evidence>
<evidence type="ECO:0000256" key="1">
    <source>
        <dbReference type="SAM" id="Coils"/>
    </source>
</evidence>
<dbReference type="EMBL" id="CAJNJA010057586">
    <property type="protein sequence ID" value="CAE7862737.1"/>
    <property type="molecule type" value="Genomic_DNA"/>
</dbReference>
<name>A0A813AB47_9DINO</name>
<dbReference type="OrthoDB" id="409922at2759"/>
<comment type="caution">
    <text evidence="2">The sequence shown here is derived from an EMBL/GenBank/DDBJ whole genome shotgun (WGS) entry which is preliminary data.</text>
</comment>
<evidence type="ECO:0008006" key="4">
    <source>
        <dbReference type="Google" id="ProtNLM"/>
    </source>
</evidence>
<dbReference type="AlphaFoldDB" id="A0A813AB47"/>
<gene>
    <name evidence="2" type="ORF">SNEC2469_LOCUS27391</name>
</gene>
<proteinExistence type="predicted"/>
<organism evidence="2 3">
    <name type="scientific">Symbiodinium necroappetens</name>
    <dbReference type="NCBI Taxonomy" id="1628268"/>
    <lineage>
        <taxon>Eukaryota</taxon>
        <taxon>Sar</taxon>
        <taxon>Alveolata</taxon>
        <taxon>Dinophyceae</taxon>
        <taxon>Suessiales</taxon>
        <taxon>Symbiodiniaceae</taxon>
        <taxon>Symbiodinium</taxon>
    </lineage>
</organism>
<feature type="coiled-coil region" evidence="1">
    <location>
        <begin position="88"/>
        <end position="118"/>
    </location>
</feature>
<keyword evidence="3" id="KW-1185">Reference proteome</keyword>
<keyword evidence="1" id="KW-0175">Coiled coil</keyword>
<evidence type="ECO:0000313" key="2">
    <source>
        <dbReference type="EMBL" id="CAE7862737.1"/>
    </source>
</evidence>
<sequence length="319" mass="35508">MQDIACLSPSQIKVAHSVFNHCRSADRWTISHAEAEQAVGPIDSTLWSQRLARALDETAAAQDTAGVSMAAFAKRLCSGASVRPLRMYQAWLKELDQLVRLQRELEESRAALKQFTAYISRPVLPAAVRKSLLEEYDSFQMRQVAESSPVRKRLFQSGQMGLDDFVMAVCPKDYRPKQGNQEVEQVVGDFLTMQLASQEKALAEKEAMFVEEQSLVATRPSFLTPPVSDTAWSSWIRVFDLLDVDGTWSLTFEKLAGSQLLPIEVCDYMCKNIGGTGLGGPRDGFSKEEFLQKMIDIGNCRPRKATLKQCRLCGAATDA</sequence>
<accession>A0A813AB47</accession>